<dbReference type="Pfam" id="PF00059">
    <property type="entry name" value="Lectin_C"/>
    <property type="match status" value="1"/>
</dbReference>
<accession>A0AAN7X5A4</accession>
<evidence type="ECO:0000259" key="4">
    <source>
        <dbReference type="PROSITE" id="PS50041"/>
    </source>
</evidence>
<evidence type="ECO:0000256" key="2">
    <source>
        <dbReference type="ARBA" id="ARBA00023157"/>
    </source>
</evidence>
<dbReference type="Proteomes" id="UP001346869">
    <property type="component" value="Unassembled WGS sequence"/>
</dbReference>
<organism evidence="5 6">
    <name type="scientific">Eleginops maclovinus</name>
    <name type="common">Patagonian blennie</name>
    <name type="synonym">Eleginus maclovinus</name>
    <dbReference type="NCBI Taxonomy" id="56733"/>
    <lineage>
        <taxon>Eukaryota</taxon>
        <taxon>Metazoa</taxon>
        <taxon>Chordata</taxon>
        <taxon>Craniata</taxon>
        <taxon>Vertebrata</taxon>
        <taxon>Euteleostomi</taxon>
        <taxon>Actinopterygii</taxon>
        <taxon>Neopterygii</taxon>
        <taxon>Teleostei</taxon>
        <taxon>Neoteleostei</taxon>
        <taxon>Acanthomorphata</taxon>
        <taxon>Eupercaria</taxon>
        <taxon>Perciformes</taxon>
        <taxon>Notothenioidei</taxon>
        <taxon>Eleginopidae</taxon>
        <taxon>Eleginops</taxon>
    </lineage>
</organism>
<evidence type="ECO:0000256" key="1">
    <source>
        <dbReference type="ARBA" id="ARBA00022734"/>
    </source>
</evidence>
<dbReference type="EMBL" id="JAUZQC010000018">
    <property type="protein sequence ID" value="KAK5854766.1"/>
    <property type="molecule type" value="Genomic_DNA"/>
</dbReference>
<evidence type="ECO:0000313" key="6">
    <source>
        <dbReference type="Proteomes" id="UP001346869"/>
    </source>
</evidence>
<dbReference type="InterPro" id="IPR016187">
    <property type="entry name" value="CTDL_fold"/>
</dbReference>
<keyword evidence="3" id="KW-0812">Transmembrane</keyword>
<protein>
    <recommendedName>
        <fullName evidence="4">C-type lectin domain-containing protein</fullName>
    </recommendedName>
</protein>
<dbReference type="InterPro" id="IPR016186">
    <property type="entry name" value="C-type_lectin-like/link_sf"/>
</dbReference>
<comment type="caution">
    <text evidence="5">The sequence shown here is derived from an EMBL/GenBank/DDBJ whole genome shotgun (WGS) entry which is preliminary data.</text>
</comment>
<evidence type="ECO:0000256" key="3">
    <source>
        <dbReference type="SAM" id="Phobius"/>
    </source>
</evidence>
<keyword evidence="1" id="KW-0430">Lectin</keyword>
<reference evidence="5 6" key="2">
    <citation type="journal article" date="2023" name="Mol. Biol. Evol.">
        <title>Genomics of Secondarily Temperate Adaptation in the Only Non-Antarctic Icefish.</title>
        <authorList>
            <person name="Rivera-Colon A.G."/>
            <person name="Rayamajhi N."/>
            <person name="Minhas B.F."/>
            <person name="Madrigal G."/>
            <person name="Bilyk K.T."/>
            <person name="Yoon V."/>
            <person name="Hune M."/>
            <person name="Gregory S."/>
            <person name="Cheng C.H.C."/>
            <person name="Catchen J.M."/>
        </authorList>
    </citation>
    <scope>NUCLEOTIDE SEQUENCE [LARGE SCALE GENOMIC DNA]</scope>
    <source>
        <strain evidence="5">JMC-PN-2008</strain>
    </source>
</reference>
<keyword evidence="6" id="KW-1185">Reference proteome</keyword>
<name>A0AAN7X5A4_ELEMC</name>
<dbReference type="InterPro" id="IPR001304">
    <property type="entry name" value="C-type_lectin-like"/>
</dbReference>
<dbReference type="SUPFAM" id="SSF56436">
    <property type="entry name" value="C-type lectin-like"/>
    <property type="match status" value="1"/>
</dbReference>
<proteinExistence type="predicted"/>
<dbReference type="Gene3D" id="3.10.100.10">
    <property type="entry name" value="Mannose-Binding Protein A, subunit A"/>
    <property type="match status" value="1"/>
</dbReference>
<dbReference type="InterPro" id="IPR051379">
    <property type="entry name" value="C-type_Lectin_Receptor_IMM"/>
</dbReference>
<reference evidence="5 6" key="1">
    <citation type="journal article" date="2023" name="Genes (Basel)">
        <title>Chromosome-Level Genome Assembly and Circadian Gene Repertoire of the Patagonia Blennie Eleginops maclovinus-The Closest Ancestral Proxy of Antarctic Cryonotothenioids.</title>
        <authorList>
            <person name="Cheng C.C."/>
            <person name="Rivera-Colon A.G."/>
            <person name="Minhas B.F."/>
            <person name="Wilson L."/>
            <person name="Rayamajhi N."/>
            <person name="Vargas-Chacoff L."/>
            <person name="Catchen J.M."/>
        </authorList>
    </citation>
    <scope>NUCLEOTIDE SEQUENCE [LARGE SCALE GENOMIC DNA]</scope>
    <source>
        <strain evidence="5">JMC-PN-2008</strain>
    </source>
</reference>
<gene>
    <name evidence="5" type="ORF">PBY51_004934</name>
</gene>
<dbReference type="GO" id="GO:0030246">
    <property type="term" value="F:carbohydrate binding"/>
    <property type="evidence" value="ECO:0007669"/>
    <property type="project" value="UniProtKB-KW"/>
</dbReference>
<dbReference type="PANTHER" id="PTHR46746">
    <property type="entry name" value="KILLER CELL LECTIN-LIKE RECEPTOR SUBFAMILY F MEMBER 2"/>
    <property type="match status" value="1"/>
</dbReference>
<keyword evidence="3" id="KW-1133">Transmembrane helix</keyword>
<evidence type="ECO:0000313" key="5">
    <source>
        <dbReference type="EMBL" id="KAK5854766.1"/>
    </source>
</evidence>
<dbReference type="PROSITE" id="PS50041">
    <property type="entry name" value="C_TYPE_LECTIN_2"/>
    <property type="match status" value="1"/>
</dbReference>
<dbReference type="SMART" id="SM00034">
    <property type="entry name" value="CLECT"/>
    <property type="match status" value="1"/>
</dbReference>
<feature type="transmembrane region" description="Helical" evidence="3">
    <location>
        <begin position="38"/>
        <end position="61"/>
    </location>
</feature>
<sequence>MPSVADETMKVNNGCVQLEEKQKEASTEKSWLSRYRQLAHYLSLLCFLLIMITLLLTLSLVQITFTFQSQSALRETKLKYLTHRLEELNQSYRLLFSQYPALNQYCSVSNSSTGERVCTPCPTGWMPNGEKCFLFCQDRADWISSQYRCMALGGAVATVRTEEEQVFLWGKAQSLSQGDSYWLGLRGGGGDGGWQWSDGSRVEKGAGFWELEPNNADSKELCGRLTPRNDYRKSWFTYKCSNLLRRICERRQATLQ</sequence>
<dbReference type="AlphaFoldDB" id="A0AAN7X5A4"/>
<feature type="domain" description="C-type lectin" evidence="4">
    <location>
        <begin position="128"/>
        <end position="249"/>
    </location>
</feature>
<dbReference type="PANTHER" id="PTHR46746:SF9">
    <property type="entry name" value="CD209 ANTIGEN-LIKE PROTEIN C-LIKE"/>
    <property type="match status" value="1"/>
</dbReference>
<keyword evidence="3" id="KW-0472">Membrane</keyword>
<keyword evidence="2" id="KW-1015">Disulfide bond</keyword>